<dbReference type="SUPFAM" id="SSF54236">
    <property type="entry name" value="Ubiquitin-like"/>
    <property type="match status" value="1"/>
</dbReference>
<name>A0A9P7YL10_9HELO</name>
<dbReference type="PANTHER" id="PTHR18916:SF85">
    <property type="entry name" value="TUBULIN-FOLDING COFACTOR B"/>
    <property type="match status" value="1"/>
</dbReference>
<evidence type="ECO:0000256" key="2">
    <source>
        <dbReference type="ARBA" id="ARBA00022490"/>
    </source>
</evidence>
<dbReference type="Gene3D" id="2.30.30.190">
    <property type="entry name" value="CAP Gly-rich-like domain"/>
    <property type="match status" value="1"/>
</dbReference>
<proteinExistence type="inferred from homology"/>
<dbReference type="Pfam" id="PF01302">
    <property type="entry name" value="CAP_GLY"/>
    <property type="match status" value="1"/>
</dbReference>
<comment type="similarity">
    <text evidence="4">Belongs to the TBCB family.</text>
</comment>
<evidence type="ECO:0000259" key="5">
    <source>
        <dbReference type="PROSITE" id="PS50053"/>
    </source>
</evidence>
<dbReference type="OrthoDB" id="5295208at2759"/>
<dbReference type="PROSITE" id="PS50053">
    <property type="entry name" value="UBIQUITIN_2"/>
    <property type="match status" value="1"/>
</dbReference>
<dbReference type="GO" id="GO:0051010">
    <property type="term" value="F:microtubule plus-end binding"/>
    <property type="evidence" value="ECO:0007669"/>
    <property type="project" value="TreeGrafter"/>
</dbReference>
<comment type="subcellular location">
    <subcellularLocation>
        <location evidence="1">Cytoplasm</location>
    </subcellularLocation>
</comment>
<dbReference type="InterPro" id="IPR000626">
    <property type="entry name" value="Ubiquitin-like_dom"/>
</dbReference>
<dbReference type="GO" id="GO:0031122">
    <property type="term" value="P:cytoplasmic microtubule organization"/>
    <property type="evidence" value="ECO:0007669"/>
    <property type="project" value="TreeGrafter"/>
</dbReference>
<dbReference type="Gene3D" id="3.10.20.90">
    <property type="entry name" value="Phosphatidylinositol 3-kinase Catalytic Subunit, Chain A, domain 1"/>
    <property type="match status" value="1"/>
</dbReference>
<dbReference type="SUPFAM" id="SSF74924">
    <property type="entry name" value="Cap-Gly domain"/>
    <property type="match status" value="1"/>
</dbReference>
<evidence type="ECO:0000313" key="7">
    <source>
        <dbReference type="EMBL" id="KAG9235010.1"/>
    </source>
</evidence>
<dbReference type="InterPro" id="IPR029071">
    <property type="entry name" value="Ubiquitin-like_domsf"/>
</dbReference>
<evidence type="ECO:0000259" key="6">
    <source>
        <dbReference type="PROSITE" id="PS50245"/>
    </source>
</evidence>
<gene>
    <name evidence="7" type="ORF">BJ875DRAFT_284308</name>
</gene>
<dbReference type="GO" id="GO:0043014">
    <property type="term" value="F:alpha-tubulin binding"/>
    <property type="evidence" value="ECO:0007669"/>
    <property type="project" value="InterPro"/>
</dbReference>
<dbReference type="GO" id="GO:0035371">
    <property type="term" value="C:microtubule plus-end"/>
    <property type="evidence" value="ECO:0007669"/>
    <property type="project" value="TreeGrafter"/>
</dbReference>
<dbReference type="InterPro" id="IPR045172">
    <property type="entry name" value="TBCB_Ubl"/>
</dbReference>
<evidence type="ECO:0000256" key="1">
    <source>
        <dbReference type="ARBA" id="ARBA00004496"/>
    </source>
</evidence>
<keyword evidence="8" id="KW-1185">Reference proteome</keyword>
<dbReference type="InterPro" id="IPR036859">
    <property type="entry name" value="CAP-Gly_dom_sf"/>
</dbReference>
<feature type="domain" description="Ubiquitin-like" evidence="5">
    <location>
        <begin position="9"/>
        <end position="91"/>
    </location>
</feature>
<dbReference type="GO" id="GO:0007021">
    <property type="term" value="P:tubulin complex assembly"/>
    <property type="evidence" value="ECO:0007669"/>
    <property type="project" value="InterPro"/>
</dbReference>
<dbReference type="CDD" id="cd01789">
    <property type="entry name" value="Ubl_TBCB"/>
    <property type="match status" value="1"/>
</dbReference>
<dbReference type="Pfam" id="PF14560">
    <property type="entry name" value="Ubiquitin_2"/>
    <property type="match status" value="1"/>
</dbReference>
<comment type="caution">
    <text evidence="7">The sequence shown here is derived from an EMBL/GenBank/DDBJ whole genome shotgun (WGS) entry which is preliminary data.</text>
</comment>
<organism evidence="7 8">
    <name type="scientific">Amylocarpus encephaloides</name>
    <dbReference type="NCBI Taxonomy" id="45428"/>
    <lineage>
        <taxon>Eukaryota</taxon>
        <taxon>Fungi</taxon>
        <taxon>Dikarya</taxon>
        <taxon>Ascomycota</taxon>
        <taxon>Pezizomycotina</taxon>
        <taxon>Leotiomycetes</taxon>
        <taxon>Helotiales</taxon>
        <taxon>Helotiales incertae sedis</taxon>
        <taxon>Amylocarpus</taxon>
    </lineage>
</organism>
<dbReference type="PROSITE" id="PS50245">
    <property type="entry name" value="CAP_GLY_2"/>
    <property type="match status" value="1"/>
</dbReference>
<keyword evidence="2" id="KW-0963">Cytoplasm</keyword>
<evidence type="ECO:0000313" key="8">
    <source>
        <dbReference type="Proteomes" id="UP000824998"/>
    </source>
</evidence>
<dbReference type="GO" id="GO:0007023">
    <property type="term" value="P:post-chaperonin tubulin folding pathway"/>
    <property type="evidence" value="ECO:0007669"/>
    <property type="project" value="InterPro"/>
</dbReference>
<protein>
    <submittedName>
        <fullName evidence="7">Tubulin cofactor B</fullName>
    </submittedName>
</protein>
<dbReference type="SMART" id="SM01052">
    <property type="entry name" value="CAP_GLY"/>
    <property type="match status" value="1"/>
</dbReference>
<dbReference type="GO" id="GO:0005634">
    <property type="term" value="C:nucleus"/>
    <property type="evidence" value="ECO:0007669"/>
    <property type="project" value="TreeGrafter"/>
</dbReference>
<sequence>MNMQSAADISLLVSSQNSSSERRITPSWTIGQLKAKLEPITGVPPLSQTLILKHGNQSTPIEAADEENTQLGSFPLAPYAEILVIDTRPPGARPNYTDPSAVKKFELAPDIYETKTDSVLAWKKANKLGRFDPDAPAVLAARINAHATTAAERGIEVGKRCRIGGEDEKRGEVMYLGEVEAIATKEGENGKGVWVGVKYDEPVGRNDGSLGGKRYWGQPGDGKFGAFVRPERVDVGDYPVLDDLDEEDMDEI</sequence>
<dbReference type="InterPro" id="IPR000938">
    <property type="entry name" value="CAP-Gly_domain"/>
</dbReference>
<evidence type="ECO:0000256" key="3">
    <source>
        <dbReference type="ARBA" id="ARBA00023186"/>
    </source>
</evidence>
<reference evidence="7" key="1">
    <citation type="journal article" date="2021" name="IMA Fungus">
        <title>Genomic characterization of three marine fungi, including Emericellopsis atlantica sp. nov. with signatures of a generalist lifestyle and marine biomass degradation.</title>
        <authorList>
            <person name="Hagestad O.C."/>
            <person name="Hou L."/>
            <person name="Andersen J.H."/>
            <person name="Hansen E.H."/>
            <person name="Altermark B."/>
            <person name="Li C."/>
            <person name="Kuhnert E."/>
            <person name="Cox R.J."/>
            <person name="Crous P.W."/>
            <person name="Spatafora J.W."/>
            <person name="Lail K."/>
            <person name="Amirebrahimi M."/>
            <person name="Lipzen A."/>
            <person name="Pangilinan J."/>
            <person name="Andreopoulos W."/>
            <person name="Hayes R.D."/>
            <person name="Ng V."/>
            <person name="Grigoriev I.V."/>
            <person name="Jackson S.A."/>
            <person name="Sutton T.D.S."/>
            <person name="Dobson A.D.W."/>
            <person name="Rama T."/>
        </authorList>
    </citation>
    <scope>NUCLEOTIDE SEQUENCE</scope>
    <source>
        <strain evidence="7">TRa018bII</strain>
    </source>
</reference>
<dbReference type="GO" id="GO:0005938">
    <property type="term" value="C:cell cortex"/>
    <property type="evidence" value="ECO:0007669"/>
    <property type="project" value="TreeGrafter"/>
</dbReference>
<keyword evidence="3" id="KW-0143">Chaperone</keyword>
<dbReference type="PANTHER" id="PTHR18916">
    <property type="entry name" value="DYNACTIN 1-RELATED MICROTUBULE-BINDING"/>
    <property type="match status" value="1"/>
</dbReference>
<dbReference type="AlphaFoldDB" id="A0A9P7YL10"/>
<dbReference type="Proteomes" id="UP000824998">
    <property type="component" value="Unassembled WGS sequence"/>
</dbReference>
<evidence type="ECO:0000256" key="4">
    <source>
        <dbReference type="ARBA" id="ARBA00025779"/>
    </source>
</evidence>
<dbReference type="EMBL" id="MU251444">
    <property type="protein sequence ID" value="KAG9235010.1"/>
    <property type="molecule type" value="Genomic_DNA"/>
</dbReference>
<feature type="domain" description="CAP-Gly" evidence="6">
    <location>
        <begin position="185"/>
        <end position="229"/>
    </location>
</feature>
<accession>A0A9P7YL10</accession>